<feature type="region of interest" description="Disordered" evidence="2">
    <location>
        <begin position="36"/>
        <end position="76"/>
    </location>
</feature>
<dbReference type="AlphaFoldDB" id="A0A2C9VYC1"/>
<organism evidence="4 5">
    <name type="scientific">Manihot esculenta</name>
    <name type="common">Cassava</name>
    <name type="synonym">Jatropha manihot</name>
    <dbReference type="NCBI Taxonomy" id="3983"/>
    <lineage>
        <taxon>Eukaryota</taxon>
        <taxon>Viridiplantae</taxon>
        <taxon>Streptophyta</taxon>
        <taxon>Embryophyta</taxon>
        <taxon>Tracheophyta</taxon>
        <taxon>Spermatophyta</taxon>
        <taxon>Magnoliopsida</taxon>
        <taxon>eudicotyledons</taxon>
        <taxon>Gunneridae</taxon>
        <taxon>Pentapetalae</taxon>
        <taxon>rosids</taxon>
        <taxon>fabids</taxon>
        <taxon>Malpighiales</taxon>
        <taxon>Euphorbiaceae</taxon>
        <taxon>Crotonoideae</taxon>
        <taxon>Manihoteae</taxon>
        <taxon>Manihot</taxon>
    </lineage>
</organism>
<dbReference type="Pfam" id="PF03140">
    <property type="entry name" value="DUF247"/>
    <property type="match status" value="1"/>
</dbReference>
<gene>
    <name evidence="4" type="ORF">MANES_04G006000v8</name>
</gene>
<feature type="compositionally biased region" description="Low complexity" evidence="2">
    <location>
        <begin position="40"/>
        <end position="53"/>
    </location>
</feature>
<keyword evidence="3" id="KW-0812">Transmembrane</keyword>
<dbReference type="PANTHER" id="PTHR31170">
    <property type="entry name" value="BNAC04G53230D PROTEIN"/>
    <property type="match status" value="1"/>
</dbReference>
<feature type="transmembrane region" description="Helical" evidence="3">
    <location>
        <begin position="479"/>
        <end position="503"/>
    </location>
</feature>
<keyword evidence="1" id="KW-0175">Coiled coil</keyword>
<keyword evidence="5" id="KW-1185">Reference proteome</keyword>
<evidence type="ECO:0000313" key="4">
    <source>
        <dbReference type="EMBL" id="OAY51428.1"/>
    </source>
</evidence>
<proteinExistence type="predicted"/>
<evidence type="ECO:0000256" key="3">
    <source>
        <dbReference type="SAM" id="Phobius"/>
    </source>
</evidence>
<keyword evidence="3" id="KW-1133">Transmembrane helix</keyword>
<feature type="coiled-coil region" evidence="1">
    <location>
        <begin position="1"/>
        <end position="28"/>
    </location>
</feature>
<reference evidence="5" key="1">
    <citation type="journal article" date="2016" name="Nat. Biotechnol.">
        <title>Sequencing wild and cultivated cassava and related species reveals extensive interspecific hybridization and genetic diversity.</title>
        <authorList>
            <person name="Bredeson J.V."/>
            <person name="Lyons J.B."/>
            <person name="Prochnik S.E."/>
            <person name="Wu G.A."/>
            <person name="Ha C.M."/>
            <person name="Edsinger-Gonzales E."/>
            <person name="Grimwood J."/>
            <person name="Schmutz J."/>
            <person name="Rabbi I.Y."/>
            <person name="Egesi C."/>
            <person name="Nauluvula P."/>
            <person name="Lebot V."/>
            <person name="Ndunguru J."/>
            <person name="Mkamilo G."/>
            <person name="Bart R.S."/>
            <person name="Setter T.L."/>
            <person name="Gleadow R.M."/>
            <person name="Kulakow P."/>
            <person name="Ferguson M.E."/>
            <person name="Rounsley S."/>
            <person name="Rokhsar D.S."/>
        </authorList>
    </citation>
    <scope>NUCLEOTIDE SEQUENCE [LARGE SCALE GENOMIC DNA]</scope>
    <source>
        <strain evidence="5">cv. AM560-2</strain>
    </source>
</reference>
<keyword evidence="3" id="KW-0472">Membrane</keyword>
<dbReference type="PANTHER" id="PTHR31170:SF25">
    <property type="entry name" value="BNAA09G04570D PROTEIN"/>
    <property type="match status" value="1"/>
</dbReference>
<evidence type="ECO:0000256" key="1">
    <source>
        <dbReference type="SAM" id="Coils"/>
    </source>
</evidence>
<dbReference type="InterPro" id="IPR004158">
    <property type="entry name" value="DUF247_pln"/>
</dbReference>
<dbReference type="EMBL" id="CM004390">
    <property type="protein sequence ID" value="OAY51428.1"/>
    <property type="molecule type" value="Genomic_DNA"/>
</dbReference>
<dbReference type="Proteomes" id="UP000091857">
    <property type="component" value="Chromosome 4"/>
</dbReference>
<accession>A0A2C9VYC1</accession>
<evidence type="ECO:0000256" key="2">
    <source>
        <dbReference type="SAM" id="MobiDB-lite"/>
    </source>
</evidence>
<dbReference type="Gramene" id="Manes.04G006000.1.v8.1">
    <property type="protein sequence ID" value="Manes.04G006000.1.v8.1.CDS.1"/>
    <property type="gene ID" value="Manes.04G006000.v8.1"/>
</dbReference>
<protein>
    <submittedName>
        <fullName evidence="4">Uncharacterized protein</fullName>
    </submittedName>
</protein>
<dbReference type="OrthoDB" id="939823at2759"/>
<dbReference type="STRING" id="3983.A0A2C9VYC1"/>
<comment type="caution">
    <text evidence="4">The sequence shown here is derived from an EMBL/GenBank/DDBJ whole genome shotgun (WGS) entry which is preliminary data.</text>
</comment>
<evidence type="ECO:0000313" key="5">
    <source>
        <dbReference type="Proteomes" id="UP000091857"/>
    </source>
</evidence>
<sequence length="508" mass="58264">MEHEVITIHEEEENISNLNRKGKSLANDASCSQIQELGKVSEVPSSSTSSSPSQDEYQVPEPTEIKSQEESEQDEAAVRNSLTLIERRLKERPRAAITHGKGRNLSVCIFRFPPSLRDINPNASQPELVAIGPYHRGKDHLLEFECHKWFFLDKFLFRSSASGNGLSHYLSRLKKEEGNARDCYLDIIEMASHDFVEMMLLDGCFILELLIHLNLGGDIADDNDPIFTRPWLIPILIRDLLKLENQLPFFVLDLLYQLSGIGSVLDGKLDPLAILALRTFDLALPRPLENLKNPFCLYKGEHLLHLVYSSFVSSNLLTHCNALEEYCPSDQSIQCVTQLRQSGVKFKSRKRESFLDINYQNQVLEIPYVTINDFTSTLLINCVALEQCQEKRPKYFTDYISFMSCLISQPRDVAFLFSDGIITRFSKDDRYVVDLFANLGKNTDFNIRDSYLSKQFREVESYYSSNWAYMRRTYFSSPWSFISLSSAILLLVLTMIQSIMSVLSYKCH</sequence>
<name>A0A2C9VYC1_MANES</name>